<name>A0A6G0WIW4_9STRA</name>
<comment type="caution">
    <text evidence="1">The sequence shown here is derived from an EMBL/GenBank/DDBJ whole genome shotgun (WGS) entry which is preliminary data.</text>
</comment>
<dbReference type="AlphaFoldDB" id="A0A6G0WIW4"/>
<keyword evidence="2" id="KW-1185">Reference proteome</keyword>
<evidence type="ECO:0000313" key="2">
    <source>
        <dbReference type="Proteomes" id="UP000481153"/>
    </source>
</evidence>
<proteinExistence type="predicted"/>
<dbReference type="Proteomes" id="UP000481153">
    <property type="component" value="Unassembled WGS sequence"/>
</dbReference>
<dbReference type="EMBL" id="VJMJ01000201">
    <property type="protein sequence ID" value="KAF0727136.1"/>
    <property type="molecule type" value="Genomic_DNA"/>
</dbReference>
<gene>
    <name evidence="1" type="ORF">Ae201684_014773</name>
</gene>
<accession>A0A6G0WIW4</accession>
<organism evidence="1 2">
    <name type="scientific">Aphanomyces euteiches</name>
    <dbReference type="NCBI Taxonomy" id="100861"/>
    <lineage>
        <taxon>Eukaryota</taxon>
        <taxon>Sar</taxon>
        <taxon>Stramenopiles</taxon>
        <taxon>Oomycota</taxon>
        <taxon>Saprolegniomycetes</taxon>
        <taxon>Saprolegniales</taxon>
        <taxon>Verrucalvaceae</taxon>
        <taxon>Aphanomyces</taxon>
    </lineage>
</organism>
<reference evidence="1 2" key="1">
    <citation type="submission" date="2019-07" db="EMBL/GenBank/DDBJ databases">
        <title>Genomics analysis of Aphanomyces spp. identifies a new class of oomycete effector associated with host adaptation.</title>
        <authorList>
            <person name="Gaulin E."/>
        </authorList>
    </citation>
    <scope>NUCLEOTIDE SEQUENCE [LARGE SCALE GENOMIC DNA]</scope>
    <source>
        <strain evidence="1 2">ATCC 201684</strain>
    </source>
</reference>
<evidence type="ECO:0000313" key="1">
    <source>
        <dbReference type="EMBL" id="KAF0727136.1"/>
    </source>
</evidence>
<protein>
    <submittedName>
        <fullName evidence="1">Uncharacterized protein</fullName>
    </submittedName>
</protein>
<sequence length="105" mass="11904">MSQWVGFFAKEHQRYRVFIVLTWHAICRIPWGFFKLLFGLLDCCVGAVKVPRLRDESLDEKRESSAVITADLGTCVVNTAIEAAWNHSEQEKGLICLQFAPASCE</sequence>